<evidence type="ECO:0000256" key="1">
    <source>
        <dbReference type="SAM" id="MobiDB-lite"/>
    </source>
</evidence>
<evidence type="ECO:0000313" key="3">
    <source>
        <dbReference type="Proteomes" id="UP000323225"/>
    </source>
</evidence>
<protein>
    <submittedName>
        <fullName evidence="2">Uncharacterized protein</fullName>
    </submittedName>
</protein>
<feature type="region of interest" description="Disordered" evidence="1">
    <location>
        <begin position="45"/>
        <end position="65"/>
    </location>
</feature>
<gene>
    <name evidence="2" type="ORF">F0M16_19335</name>
</gene>
<name>A0A5B1BXP8_VIBCL</name>
<evidence type="ECO:0000313" key="2">
    <source>
        <dbReference type="EMBL" id="KAA1253096.1"/>
    </source>
</evidence>
<dbReference type="Proteomes" id="UP000323225">
    <property type="component" value="Unassembled WGS sequence"/>
</dbReference>
<accession>A0A5B1BXP8</accession>
<dbReference type="AlphaFoldDB" id="A0A5B1BXP8"/>
<sequence length="101" mass="11838">MNTTDTKAKILWIELIKCGHGYSLPRDDNDEPYAFESHAEALENHLTDKKHHEEEVKMGERDSDDEYEWELTPVHIKGDMMEILDPDNDFSVITSFNWKLS</sequence>
<comment type="caution">
    <text evidence="2">The sequence shown here is derived from an EMBL/GenBank/DDBJ whole genome shotgun (WGS) entry which is preliminary data.</text>
</comment>
<reference evidence="2 3" key="1">
    <citation type="submission" date="2019-09" db="EMBL/GenBank/DDBJ databases">
        <authorList>
            <person name="Kritzky A."/>
            <person name="Schelkanova E.Y."/>
            <person name="Alkhova Z.V."/>
            <person name="Smirnova N.I."/>
        </authorList>
    </citation>
    <scope>NUCLEOTIDE SEQUENCE [LARGE SCALE GENOMIC DNA]</scope>
    <source>
        <strain evidence="2 3">M1526</strain>
    </source>
</reference>
<proteinExistence type="predicted"/>
<organism evidence="2 3">
    <name type="scientific">Vibrio cholerae</name>
    <dbReference type="NCBI Taxonomy" id="666"/>
    <lineage>
        <taxon>Bacteria</taxon>
        <taxon>Pseudomonadati</taxon>
        <taxon>Pseudomonadota</taxon>
        <taxon>Gammaproteobacteria</taxon>
        <taxon>Vibrionales</taxon>
        <taxon>Vibrionaceae</taxon>
        <taxon>Vibrio</taxon>
    </lineage>
</organism>
<dbReference type="EMBL" id="VUAA01000028">
    <property type="protein sequence ID" value="KAA1253096.1"/>
    <property type="molecule type" value="Genomic_DNA"/>
</dbReference>
<feature type="compositionally biased region" description="Basic and acidic residues" evidence="1">
    <location>
        <begin position="45"/>
        <end position="61"/>
    </location>
</feature>